<evidence type="ECO:0000313" key="4">
    <source>
        <dbReference type="EMBL" id="JAT67350.1"/>
    </source>
</evidence>
<feature type="transmembrane region" description="Helical" evidence="2">
    <location>
        <begin position="35"/>
        <end position="58"/>
    </location>
</feature>
<dbReference type="InterPro" id="IPR000270">
    <property type="entry name" value="PB1_dom"/>
</dbReference>
<dbReference type="FunFam" id="3.10.20.90:FF:000058">
    <property type="entry name" value="Octicosapeptide/phox/Bem1p domain kinase superfamily protein"/>
    <property type="match status" value="1"/>
</dbReference>
<proteinExistence type="predicted"/>
<feature type="region of interest" description="Disordered" evidence="1">
    <location>
        <begin position="67"/>
        <end position="90"/>
    </location>
</feature>
<gene>
    <name evidence="4" type="ORF">g.58534</name>
</gene>
<sequence length="523" mass="55416">PNGPAVILSPGVERRARRGAGTWVGKIHKTLARSIIIIIIVVVVVVNIIPQLACPLLLPMAALQTETPNTNADSGDSSPRSRGTDCDNSSLSAAWDDLPPPLPPLHHSLSQRHGHGLPHAHHRVKFLCSYGGRIQPRPHHDHQLAYVGGDTKIVAVDRSVRFPQLLSRLSALVPSSFTHLFCFKYQLPGEDLDALISVTNDDDIDHMMLEYDRLQRSSAKPSRLRLFLFPLLPAATAFPSDDPNSCSDPHWFVNALNSMPAPPNQPSPPVPAVGNPDFLFGLDNESANFPCLLTIQDLAAPEAKAEAEADPIDDVTPAATGSDNSVAGGDDPPAVHRPEIQRRQIQEQQRGMRDGDAVEILSGVPHYLPSKVEVAHDNAPTVPRFPVAYLHGDGGVYSSIARLDHPVYFIPSPATPSVYPGTVLRALTSHAYYAPTHQSVAYMVPPPPPPQPSAKTLYLVRPSAGTGGGSAMPAACPTGTANSGDAVRCGATSAPAQLATTGGGAPAVTTTPQLLNGAAAADL</sequence>
<keyword evidence="2" id="KW-1133">Transmembrane helix</keyword>
<feature type="region of interest" description="Disordered" evidence="1">
    <location>
        <begin position="304"/>
        <end position="339"/>
    </location>
</feature>
<dbReference type="PANTHER" id="PTHR31066:SF85">
    <property type="entry name" value="OS02G0809100 PROTEIN"/>
    <property type="match status" value="1"/>
</dbReference>
<name>A0A1D1ZK29_9ARAE</name>
<dbReference type="SUPFAM" id="SSF54277">
    <property type="entry name" value="CAD &amp; PB1 domains"/>
    <property type="match status" value="1"/>
</dbReference>
<dbReference type="AlphaFoldDB" id="A0A1D1ZK29"/>
<evidence type="ECO:0000256" key="1">
    <source>
        <dbReference type="SAM" id="MobiDB-lite"/>
    </source>
</evidence>
<accession>A0A1D1ZK29</accession>
<dbReference type="CDD" id="cd06410">
    <property type="entry name" value="PB1_UP2"/>
    <property type="match status" value="1"/>
</dbReference>
<reference evidence="4" key="1">
    <citation type="submission" date="2015-07" db="EMBL/GenBank/DDBJ databases">
        <title>Transcriptome Assembly of Anthurium amnicola.</title>
        <authorList>
            <person name="Suzuki J."/>
        </authorList>
    </citation>
    <scope>NUCLEOTIDE SEQUENCE</scope>
</reference>
<dbReference type="Pfam" id="PF00564">
    <property type="entry name" value="PB1"/>
    <property type="match status" value="1"/>
</dbReference>
<dbReference type="Gene3D" id="3.10.20.90">
    <property type="entry name" value="Phosphatidylinositol 3-kinase Catalytic Subunit, Chain A, domain 1"/>
    <property type="match status" value="1"/>
</dbReference>
<protein>
    <recommendedName>
        <fullName evidence="3">PB1 domain-containing protein</fullName>
    </recommendedName>
</protein>
<feature type="domain" description="PB1" evidence="3">
    <location>
        <begin position="139"/>
        <end position="231"/>
    </location>
</feature>
<keyword evidence="2" id="KW-0472">Membrane</keyword>
<feature type="non-terminal residue" evidence="4">
    <location>
        <position position="1"/>
    </location>
</feature>
<dbReference type="SMART" id="SM00666">
    <property type="entry name" value="PB1"/>
    <property type="match status" value="1"/>
</dbReference>
<dbReference type="PANTHER" id="PTHR31066">
    <property type="entry name" value="OS05G0427100 PROTEIN-RELATED"/>
    <property type="match status" value="1"/>
</dbReference>
<dbReference type="InterPro" id="IPR053198">
    <property type="entry name" value="Gynoecium_Dev_Regulator"/>
</dbReference>
<evidence type="ECO:0000256" key="2">
    <source>
        <dbReference type="SAM" id="Phobius"/>
    </source>
</evidence>
<organism evidence="4">
    <name type="scientific">Anthurium amnicola</name>
    <dbReference type="NCBI Taxonomy" id="1678845"/>
    <lineage>
        <taxon>Eukaryota</taxon>
        <taxon>Viridiplantae</taxon>
        <taxon>Streptophyta</taxon>
        <taxon>Embryophyta</taxon>
        <taxon>Tracheophyta</taxon>
        <taxon>Spermatophyta</taxon>
        <taxon>Magnoliopsida</taxon>
        <taxon>Liliopsida</taxon>
        <taxon>Araceae</taxon>
        <taxon>Pothoideae</taxon>
        <taxon>Potheae</taxon>
        <taxon>Anthurium</taxon>
    </lineage>
</organism>
<keyword evidence="2" id="KW-0812">Transmembrane</keyword>
<dbReference type="EMBL" id="GDJX01000586">
    <property type="protein sequence ID" value="JAT67350.1"/>
    <property type="molecule type" value="Transcribed_RNA"/>
</dbReference>
<evidence type="ECO:0000259" key="3">
    <source>
        <dbReference type="SMART" id="SM00666"/>
    </source>
</evidence>